<dbReference type="Proteomes" id="UP000002212">
    <property type="component" value="Plasmid pROB01"/>
</dbReference>
<name>C1BDB1_RHOOB</name>
<gene>
    <name evidence="2" type="ordered locus">ROP_pROB01-03560</name>
</gene>
<keyword evidence="2" id="KW-0614">Plasmid</keyword>
<protein>
    <submittedName>
        <fullName evidence="2">Uncharacterized protein</fullName>
    </submittedName>
</protein>
<sequence>MSPRDDDYAIRDGENRVPPPPDSVIERVTPVLRAALLLRAEPDCKTDAHRRVRPSNCRTQPSRP</sequence>
<feature type="region of interest" description="Disordered" evidence="1">
    <location>
        <begin position="42"/>
        <end position="64"/>
    </location>
</feature>
<dbReference type="EMBL" id="AP011116">
    <property type="protein sequence ID" value="BAH55855.1"/>
    <property type="molecule type" value="Genomic_DNA"/>
</dbReference>
<evidence type="ECO:0000313" key="2">
    <source>
        <dbReference type="EMBL" id="BAH55855.1"/>
    </source>
</evidence>
<accession>C1BDB1</accession>
<evidence type="ECO:0000313" key="3">
    <source>
        <dbReference type="Proteomes" id="UP000002212"/>
    </source>
</evidence>
<dbReference type="KEGG" id="rop:ROP_pROB01-03560"/>
<dbReference type="AlphaFoldDB" id="C1BDB1"/>
<dbReference type="HOGENOM" id="CLU_2864900_0_0_11"/>
<dbReference type="PATRIC" id="fig|632772.20.peg.8094"/>
<reference evidence="2 3" key="1">
    <citation type="submission" date="2009-03" db="EMBL/GenBank/DDBJ databases">
        <title>Comparison of the complete genome sequences of Rhodococcus erythropolis PR4 and Rhodococcus opacus B4.</title>
        <authorList>
            <person name="Takarada H."/>
            <person name="Sekine M."/>
            <person name="Hosoyama A."/>
            <person name="Yamada R."/>
            <person name="Fujisawa T."/>
            <person name="Omata S."/>
            <person name="Shimizu A."/>
            <person name="Tsukatani N."/>
            <person name="Tanikawa S."/>
            <person name="Fujita N."/>
            <person name="Harayama S."/>
        </authorList>
    </citation>
    <scope>NUCLEOTIDE SEQUENCE [LARGE SCALE GENOMIC DNA]</scope>
    <source>
        <strain evidence="2 3">B4</strain>
        <plasmid evidence="2 3">pROB01</plasmid>
    </source>
</reference>
<organism evidence="2 3">
    <name type="scientific">Rhodococcus opacus (strain B4)</name>
    <dbReference type="NCBI Taxonomy" id="632772"/>
    <lineage>
        <taxon>Bacteria</taxon>
        <taxon>Bacillati</taxon>
        <taxon>Actinomycetota</taxon>
        <taxon>Actinomycetes</taxon>
        <taxon>Mycobacteriales</taxon>
        <taxon>Nocardiaceae</taxon>
        <taxon>Rhodococcus</taxon>
    </lineage>
</organism>
<proteinExistence type="predicted"/>
<evidence type="ECO:0000256" key="1">
    <source>
        <dbReference type="SAM" id="MobiDB-lite"/>
    </source>
</evidence>
<feature type="region of interest" description="Disordered" evidence="1">
    <location>
        <begin position="1"/>
        <end position="24"/>
    </location>
</feature>
<geneLocation type="plasmid" evidence="2 3">
    <name>pROB01</name>
</geneLocation>
<feature type="compositionally biased region" description="Basic and acidic residues" evidence="1">
    <location>
        <begin position="1"/>
        <end position="15"/>
    </location>
</feature>